<dbReference type="AlphaFoldDB" id="A0A9D2PNN8"/>
<dbReference type="EC" id="3.4.22.71" evidence="4"/>
<dbReference type="InterPro" id="IPR023365">
    <property type="entry name" value="Sortase_dom-sf"/>
</dbReference>
<proteinExistence type="predicted"/>
<evidence type="ECO:0000256" key="3">
    <source>
        <dbReference type="SAM" id="SignalP"/>
    </source>
</evidence>
<dbReference type="SUPFAM" id="SSF63817">
    <property type="entry name" value="Sortase"/>
    <property type="match status" value="1"/>
</dbReference>
<evidence type="ECO:0000313" key="4">
    <source>
        <dbReference type="EMBL" id="HJC63826.1"/>
    </source>
</evidence>
<evidence type="ECO:0000256" key="2">
    <source>
        <dbReference type="PIRSR" id="PIRSR605754-1"/>
    </source>
</evidence>
<feature type="active site" description="Acyl-thioester intermediate" evidence="2">
    <location>
        <position position="243"/>
    </location>
</feature>
<reference evidence="4" key="2">
    <citation type="submission" date="2021-04" db="EMBL/GenBank/DDBJ databases">
        <authorList>
            <person name="Gilroy R."/>
        </authorList>
    </citation>
    <scope>NUCLEOTIDE SEQUENCE</scope>
    <source>
        <strain evidence="4">ChiBcec2-3848</strain>
    </source>
</reference>
<accession>A0A9D2PNN8</accession>
<comment type="caution">
    <text evidence="4">The sequence shown here is derived from an EMBL/GenBank/DDBJ whole genome shotgun (WGS) entry which is preliminary data.</text>
</comment>
<name>A0A9D2PNN8_9FIRM</name>
<dbReference type="EMBL" id="DWVZ01000127">
    <property type="protein sequence ID" value="HJC63826.1"/>
    <property type="molecule type" value="Genomic_DNA"/>
</dbReference>
<dbReference type="GO" id="GO:0016787">
    <property type="term" value="F:hydrolase activity"/>
    <property type="evidence" value="ECO:0007669"/>
    <property type="project" value="UniProtKB-KW"/>
</dbReference>
<feature type="signal peptide" evidence="3">
    <location>
        <begin position="1"/>
        <end position="22"/>
    </location>
</feature>
<feature type="active site" description="Proton donor/acceptor" evidence="2">
    <location>
        <position position="148"/>
    </location>
</feature>
<feature type="chain" id="PRO_5039357727" evidence="3">
    <location>
        <begin position="23"/>
        <end position="263"/>
    </location>
</feature>
<keyword evidence="3" id="KW-0732">Signal</keyword>
<dbReference type="NCBIfam" id="TIGR03064">
    <property type="entry name" value="sortase_srtB"/>
    <property type="match status" value="1"/>
</dbReference>
<evidence type="ECO:0000313" key="5">
    <source>
        <dbReference type="Proteomes" id="UP000823886"/>
    </source>
</evidence>
<sequence length="263" mass="29726">MKKSVKIIAAVIAALVIAAAAAAGVILFFGAGQNEQAAQSVQKQEEADPIEAEEEYQELQGQVVEEKEDPYESVIDFEALWEINPDVYAWIQIPGTNIDYPILQSVVEADEYYLNTTIDGKTGYPGSIYTEKYNATDFSDPVTVVYGHNMKEGTMFSDLHNYTDRAFFDQNAYIYIYLPDRTLKYQIFAAVAFDDRYLLGNYNFRDPADFQTYLDELRSSIDGNVNNEVQVTQDSTILTLSTCIGEYPDQRWLVNATLVEVEE</sequence>
<dbReference type="Gene3D" id="2.40.260.10">
    <property type="entry name" value="Sortase"/>
    <property type="match status" value="1"/>
</dbReference>
<dbReference type="InterPro" id="IPR009835">
    <property type="entry name" value="SrtB"/>
</dbReference>
<dbReference type="InterPro" id="IPR005754">
    <property type="entry name" value="Sortase"/>
</dbReference>
<protein>
    <submittedName>
        <fullName evidence="4">Class B sortase</fullName>
        <ecNumber evidence="4">3.4.22.71</ecNumber>
    </submittedName>
</protein>
<dbReference type="CDD" id="cd05826">
    <property type="entry name" value="Sortase_B"/>
    <property type="match status" value="1"/>
</dbReference>
<keyword evidence="1 4" id="KW-0378">Hydrolase</keyword>
<organism evidence="4 5">
    <name type="scientific">Candidatus Blautia merdavium</name>
    <dbReference type="NCBI Taxonomy" id="2838494"/>
    <lineage>
        <taxon>Bacteria</taxon>
        <taxon>Bacillati</taxon>
        <taxon>Bacillota</taxon>
        <taxon>Clostridia</taxon>
        <taxon>Lachnospirales</taxon>
        <taxon>Lachnospiraceae</taxon>
        <taxon>Blautia</taxon>
    </lineage>
</organism>
<gene>
    <name evidence="4" type="primary">srtB</name>
    <name evidence="4" type="ORF">H9753_09465</name>
</gene>
<reference evidence="4" key="1">
    <citation type="journal article" date="2021" name="PeerJ">
        <title>Extensive microbial diversity within the chicken gut microbiome revealed by metagenomics and culture.</title>
        <authorList>
            <person name="Gilroy R."/>
            <person name="Ravi A."/>
            <person name="Getino M."/>
            <person name="Pursley I."/>
            <person name="Horton D.L."/>
            <person name="Alikhan N.F."/>
            <person name="Baker D."/>
            <person name="Gharbi K."/>
            <person name="Hall N."/>
            <person name="Watson M."/>
            <person name="Adriaenssens E.M."/>
            <person name="Foster-Nyarko E."/>
            <person name="Jarju S."/>
            <person name="Secka A."/>
            <person name="Antonio M."/>
            <person name="Oren A."/>
            <person name="Chaudhuri R.R."/>
            <person name="La Ragione R."/>
            <person name="Hildebrand F."/>
            <person name="Pallen M.J."/>
        </authorList>
    </citation>
    <scope>NUCLEOTIDE SEQUENCE</scope>
    <source>
        <strain evidence="4">ChiBcec2-3848</strain>
    </source>
</reference>
<dbReference type="Pfam" id="PF04203">
    <property type="entry name" value="Sortase"/>
    <property type="match status" value="1"/>
</dbReference>
<dbReference type="Proteomes" id="UP000823886">
    <property type="component" value="Unassembled WGS sequence"/>
</dbReference>
<evidence type="ECO:0000256" key="1">
    <source>
        <dbReference type="ARBA" id="ARBA00022801"/>
    </source>
</evidence>